<dbReference type="EnsemblPlants" id="AET7Gv21284100.3">
    <property type="protein sequence ID" value="AET7Gv21284100.3"/>
    <property type="gene ID" value="AET7Gv21284100"/>
</dbReference>
<reference evidence="1" key="5">
    <citation type="journal article" date="2021" name="G3 (Bethesda)">
        <title>Aegilops tauschii genome assembly Aet v5.0 features greater sequence contiguity and improved annotation.</title>
        <authorList>
            <person name="Wang L."/>
            <person name="Zhu T."/>
            <person name="Rodriguez J.C."/>
            <person name="Deal K.R."/>
            <person name="Dubcovsky J."/>
            <person name="McGuire P.E."/>
            <person name="Lux T."/>
            <person name="Spannagl M."/>
            <person name="Mayer K.F.X."/>
            <person name="Baldrich P."/>
            <person name="Meyers B.C."/>
            <person name="Huo N."/>
            <person name="Gu Y.Q."/>
            <person name="Zhou H."/>
            <person name="Devos K.M."/>
            <person name="Bennetzen J.L."/>
            <person name="Unver T."/>
            <person name="Budak H."/>
            <person name="Gulick P.J."/>
            <person name="Galiba G."/>
            <person name="Kalapos B."/>
            <person name="Nelson D.R."/>
            <person name="Li P."/>
            <person name="You F.M."/>
            <person name="Luo M.C."/>
            <person name="Dvorak J."/>
        </authorList>
    </citation>
    <scope>NUCLEOTIDE SEQUENCE [LARGE SCALE GENOMIC DNA]</scope>
    <source>
        <strain evidence="1">cv. AL8/78</strain>
    </source>
</reference>
<reference evidence="2" key="1">
    <citation type="journal article" date="2014" name="Science">
        <title>Ancient hybridizations among the ancestral genomes of bread wheat.</title>
        <authorList>
            <consortium name="International Wheat Genome Sequencing Consortium,"/>
            <person name="Marcussen T."/>
            <person name="Sandve S.R."/>
            <person name="Heier L."/>
            <person name="Spannagl M."/>
            <person name="Pfeifer M."/>
            <person name="Jakobsen K.S."/>
            <person name="Wulff B.B."/>
            <person name="Steuernagel B."/>
            <person name="Mayer K.F."/>
            <person name="Olsen O.A."/>
        </authorList>
    </citation>
    <scope>NUCLEOTIDE SEQUENCE [LARGE SCALE GENOMIC DNA]</scope>
    <source>
        <strain evidence="2">cv. AL8/78</strain>
    </source>
</reference>
<evidence type="ECO:0000313" key="2">
    <source>
        <dbReference type="Proteomes" id="UP000015105"/>
    </source>
</evidence>
<reference evidence="1" key="4">
    <citation type="submission" date="2019-03" db="UniProtKB">
        <authorList>
            <consortium name="EnsemblPlants"/>
        </authorList>
    </citation>
    <scope>IDENTIFICATION</scope>
</reference>
<evidence type="ECO:0000313" key="1">
    <source>
        <dbReference type="EnsemblPlants" id="AET7Gv21284100.3"/>
    </source>
</evidence>
<sequence>SVLIPYKSTGVSSLVDEDGQQQRRSTLLLDRGLKKIDRRIDGYLR</sequence>
<proteinExistence type="predicted"/>
<reference evidence="2" key="2">
    <citation type="journal article" date="2017" name="Nat. Plants">
        <title>The Aegilops tauschii genome reveals multiple impacts of transposons.</title>
        <authorList>
            <person name="Zhao G."/>
            <person name="Zou C."/>
            <person name="Li K."/>
            <person name="Wang K."/>
            <person name="Li T."/>
            <person name="Gao L."/>
            <person name="Zhang X."/>
            <person name="Wang H."/>
            <person name="Yang Z."/>
            <person name="Liu X."/>
            <person name="Jiang W."/>
            <person name="Mao L."/>
            <person name="Kong X."/>
            <person name="Jiao Y."/>
            <person name="Jia J."/>
        </authorList>
    </citation>
    <scope>NUCLEOTIDE SEQUENCE [LARGE SCALE GENOMIC DNA]</scope>
    <source>
        <strain evidence="2">cv. AL8/78</strain>
    </source>
</reference>
<protein>
    <submittedName>
        <fullName evidence="1">Uncharacterized protein</fullName>
    </submittedName>
</protein>
<accession>A0A453T851</accession>
<dbReference type="AlphaFoldDB" id="A0A453T851"/>
<dbReference type="Gramene" id="AET7Gv21284100.3">
    <property type="protein sequence ID" value="AET7Gv21284100.3"/>
    <property type="gene ID" value="AET7Gv21284100"/>
</dbReference>
<reference evidence="1" key="3">
    <citation type="journal article" date="2017" name="Nature">
        <title>Genome sequence of the progenitor of the wheat D genome Aegilops tauschii.</title>
        <authorList>
            <person name="Luo M.C."/>
            <person name="Gu Y.Q."/>
            <person name="Puiu D."/>
            <person name="Wang H."/>
            <person name="Twardziok S.O."/>
            <person name="Deal K.R."/>
            <person name="Huo N."/>
            <person name="Zhu T."/>
            <person name="Wang L."/>
            <person name="Wang Y."/>
            <person name="McGuire P.E."/>
            <person name="Liu S."/>
            <person name="Long H."/>
            <person name="Ramasamy R.K."/>
            <person name="Rodriguez J.C."/>
            <person name="Van S.L."/>
            <person name="Yuan L."/>
            <person name="Wang Z."/>
            <person name="Xia Z."/>
            <person name="Xiao L."/>
            <person name="Anderson O.D."/>
            <person name="Ouyang S."/>
            <person name="Liang Y."/>
            <person name="Zimin A.V."/>
            <person name="Pertea G."/>
            <person name="Qi P."/>
            <person name="Bennetzen J.L."/>
            <person name="Dai X."/>
            <person name="Dawson M.W."/>
            <person name="Muller H.G."/>
            <person name="Kugler K."/>
            <person name="Rivarola-Duarte L."/>
            <person name="Spannagl M."/>
            <person name="Mayer K.F.X."/>
            <person name="Lu F.H."/>
            <person name="Bevan M.W."/>
            <person name="Leroy P."/>
            <person name="Li P."/>
            <person name="You F.M."/>
            <person name="Sun Q."/>
            <person name="Liu Z."/>
            <person name="Lyons E."/>
            <person name="Wicker T."/>
            <person name="Salzberg S.L."/>
            <person name="Devos K.M."/>
            <person name="Dvorak J."/>
        </authorList>
    </citation>
    <scope>NUCLEOTIDE SEQUENCE [LARGE SCALE GENOMIC DNA]</scope>
    <source>
        <strain evidence="1">cv. AL8/78</strain>
    </source>
</reference>
<dbReference type="Proteomes" id="UP000015105">
    <property type="component" value="Chromosome 7D"/>
</dbReference>
<name>A0A453T851_AEGTS</name>
<keyword evidence="2" id="KW-1185">Reference proteome</keyword>
<organism evidence="1 2">
    <name type="scientific">Aegilops tauschii subsp. strangulata</name>
    <name type="common">Goatgrass</name>
    <dbReference type="NCBI Taxonomy" id="200361"/>
    <lineage>
        <taxon>Eukaryota</taxon>
        <taxon>Viridiplantae</taxon>
        <taxon>Streptophyta</taxon>
        <taxon>Embryophyta</taxon>
        <taxon>Tracheophyta</taxon>
        <taxon>Spermatophyta</taxon>
        <taxon>Magnoliopsida</taxon>
        <taxon>Liliopsida</taxon>
        <taxon>Poales</taxon>
        <taxon>Poaceae</taxon>
        <taxon>BOP clade</taxon>
        <taxon>Pooideae</taxon>
        <taxon>Triticodae</taxon>
        <taxon>Triticeae</taxon>
        <taxon>Triticinae</taxon>
        <taxon>Aegilops</taxon>
    </lineage>
</organism>